<gene>
    <name evidence="2" type="ORF">EDD57_1476</name>
</gene>
<dbReference type="RefSeq" id="WP_131849734.1">
    <property type="nucleotide sequence ID" value="NZ_SLXV01000047.1"/>
</dbReference>
<feature type="domain" description="THIF-type NAD/FAD binding fold" evidence="1">
    <location>
        <begin position="16"/>
        <end position="269"/>
    </location>
</feature>
<dbReference type="GO" id="GO:0061504">
    <property type="term" value="P:cyclic threonylcarbamoyladenosine biosynthetic process"/>
    <property type="evidence" value="ECO:0007669"/>
    <property type="project" value="TreeGrafter"/>
</dbReference>
<dbReference type="EMBL" id="SLXV01000047">
    <property type="protein sequence ID" value="TCP63732.1"/>
    <property type="molecule type" value="Genomic_DNA"/>
</dbReference>
<dbReference type="OrthoDB" id="9804150at2"/>
<dbReference type="Gene3D" id="3.40.50.720">
    <property type="entry name" value="NAD(P)-binding Rossmann-like Domain"/>
    <property type="match status" value="1"/>
</dbReference>
<protein>
    <submittedName>
        <fullName evidence="2">ThiF family protein</fullName>
    </submittedName>
</protein>
<dbReference type="SUPFAM" id="SSF69572">
    <property type="entry name" value="Activating enzymes of the ubiquitin-like proteins"/>
    <property type="match status" value="1"/>
</dbReference>
<dbReference type="GO" id="GO:0061503">
    <property type="term" value="F:tRNA threonylcarbamoyladenosine dehydratase"/>
    <property type="evidence" value="ECO:0007669"/>
    <property type="project" value="TreeGrafter"/>
</dbReference>
<evidence type="ECO:0000259" key="1">
    <source>
        <dbReference type="Pfam" id="PF00899"/>
    </source>
</evidence>
<proteinExistence type="predicted"/>
<comment type="caution">
    <text evidence="2">The sequence shown here is derived from an EMBL/GenBank/DDBJ whole genome shotgun (WGS) entry which is preliminary data.</text>
</comment>
<dbReference type="PANTHER" id="PTHR43267">
    <property type="entry name" value="TRNA THREONYLCARBAMOYLADENOSINE DEHYDRATASE"/>
    <property type="match status" value="1"/>
</dbReference>
<evidence type="ECO:0000313" key="2">
    <source>
        <dbReference type="EMBL" id="TCP63732.1"/>
    </source>
</evidence>
<dbReference type="InterPro" id="IPR045886">
    <property type="entry name" value="ThiF/MoeB/HesA"/>
</dbReference>
<keyword evidence="3" id="KW-1185">Reference proteome</keyword>
<dbReference type="Proteomes" id="UP000294746">
    <property type="component" value="Unassembled WGS sequence"/>
</dbReference>
<evidence type="ECO:0000313" key="3">
    <source>
        <dbReference type="Proteomes" id="UP000294746"/>
    </source>
</evidence>
<dbReference type="GO" id="GO:0008641">
    <property type="term" value="F:ubiquitin-like modifier activating enzyme activity"/>
    <property type="evidence" value="ECO:0007669"/>
    <property type="project" value="InterPro"/>
</dbReference>
<dbReference type="PANTHER" id="PTHR43267:SF1">
    <property type="entry name" value="TRNA THREONYLCARBAMOYLADENOSINE DEHYDRATASE"/>
    <property type="match status" value="1"/>
</dbReference>
<reference evidence="2 3" key="1">
    <citation type="submission" date="2019-03" db="EMBL/GenBank/DDBJ databases">
        <title>Genomic Encyclopedia of Type Strains, Phase IV (KMG-IV): sequencing the most valuable type-strain genomes for metagenomic binning, comparative biology and taxonomic classification.</title>
        <authorList>
            <person name="Goeker M."/>
        </authorList>
    </citation>
    <scope>NUCLEOTIDE SEQUENCE [LARGE SCALE GENOMIC DNA]</scope>
    <source>
        <strain evidence="2 3">DSM 46831</strain>
    </source>
</reference>
<dbReference type="Pfam" id="PF00899">
    <property type="entry name" value="ThiF"/>
    <property type="match status" value="1"/>
</dbReference>
<accession>A0A4R2RIU7</accession>
<name>A0A4R2RIU7_9BACL</name>
<organism evidence="2 3">
    <name type="scientific">Baia soyae</name>
    <dbReference type="NCBI Taxonomy" id="1544746"/>
    <lineage>
        <taxon>Bacteria</taxon>
        <taxon>Bacillati</taxon>
        <taxon>Bacillota</taxon>
        <taxon>Bacilli</taxon>
        <taxon>Bacillales</taxon>
        <taxon>Thermoactinomycetaceae</taxon>
        <taxon>Baia</taxon>
    </lineage>
</organism>
<dbReference type="AlphaFoldDB" id="A0A4R2RIU7"/>
<sequence length="286" mass="31496">MATQTTQNLYEASFVRNLGVISKEEQEKLRNGRVTVVGAGGVGGITLIQLARMGVGHIHVIDRDVFEASNLNRQMLSSVSRIDKSKAESARETLEDINPDIEVKVTEQFVTEENAEELLQGADVIIDATDNLVARVIIHRTAVELGIPSIWIAVTPPFRGGVMSLTPTSTPYEVVLSHPSYQQPLTEEMKQKINALKDGRAVHSIQYGADENWANSYVKKEAPWAVLAPVANIVGVLASFEAFKFLVKREDLKPVIGPDLIRINLASHQMVEVQTPADGYWDNTVL</sequence>
<dbReference type="InterPro" id="IPR035985">
    <property type="entry name" value="Ubiquitin-activating_enz"/>
</dbReference>
<dbReference type="InterPro" id="IPR000594">
    <property type="entry name" value="ThiF_NAD_FAD-bd"/>
</dbReference>